<dbReference type="PROSITE" id="PS00662">
    <property type="entry name" value="T2SP_E"/>
    <property type="match status" value="1"/>
</dbReference>
<evidence type="ECO:0000313" key="5">
    <source>
        <dbReference type="EMBL" id="PIP30115.1"/>
    </source>
</evidence>
<dbReference type="GO" id="GO:0005886">
    <property type="term" value="C:plasma membrane"/>
    <property type="evidence" value="ECO:0007669"/>
    <property type="project" value="TreeGrafter"/>
</dbReference>
<dbReference type="EMBL" id="PCRZ01000009">
    <property type="protein sequence ID" value="PIP30115.1"/>
    <property type="molecule type" value="Genomic_DNA"/>
</dbReference>
<dbReference type="PANTHER" id="PTHR30258:SF3">
    <property type="entry name" value="SLL1921 PROTEIN"/>
    <property type="match status" value="1"/>
</dbReference>
<name>A0A2G9ZAB9_9BACT</name>
<dbReference type="CDD" id="cd01129">
    <property type="entry name" value="PulE-GspE-like"/>
    <property type="match status" value="1"/>
</dbReference>
<evidence type="ECO:0000256" key="1">
    <source>
        <dbReference type="ARBA" id="ARBA00006611"/>
    </source>
</evidence>
<dbReference type="InterPro" id="IPR027417">
    <property type="entry name" value="P-loop_NTPase"/>
</dbReference>
<dbReference type="Gene3D" id="3.30.300.160">
    <property type="entry name" value="Type II secretion system, protein E, N-terminal domain"/>
    <property type="match status" value="1"/>
</dbReference>
<evidence type="ECO:0000256" key="2">
    <source>
        <dbReference type="ARBA" id="ARBA00022741"/>
    </source>
</evidence>
<dbReference type="FunFam" id="3.40.50.300:FF:000398">
    <property type="entry name" value="Type IV pilus assembly ATPase PilB"/>
    <property type="match status" value="1"/>
</dbReference>
<comment type="caution">
    <text evidence="5">The sequence shown here is derived from an EMBL/GenBank/DDBJ whole genome shotgun (WGS) entry which is preliminary data.</text>
</comment>
<gene>
    <name evidence="5" type="ORF">COX26_00380</name>
</gene>
<protein>
    <recommendedName>
        <fullName evidence="4">Bacterial type II secretion system protein E domain-containing protein</fullName>
    </recommendedName>
</protein>
<comment type="similarity">
    <text evidence="1">Belongs to the GSP E family.</text>
</comment>
<organism evidence="5 6">
    <name type="scientific">Candidatus Jorgensenbacteria bacterium CG23_combo_of_CG06-09_8_20_14_all_54_14</name>
    <dbReference type="NCBI Taxonomy" id="1974595"/>
    <lineage>
        <taxon>Bacteria</taxon>
        <taxon>Candidatus Joergenseniibacteriota</taxon>
    </lineage>
</organism>
<dbReference type="PANTHER" id="PTHR30258">
    <property type="entry name" value="TYPE II SECRETION SYSTEM PROTEIN GSPE-RELATED"/>
    <property type="match status" value="1"/>
</dbReference>
<keyword evidence="3" id="KW-0067">ATP-binding</keyword>
<dbReference type="InterPro" id="IPR001482">
    <property type="entry name" value="T2SS/T4SS_dom"/>
</dbReference>
<evidence type="ECO:0000259" key="4">
    <source>
        <dbReference type="PROSITE" id="PS00662"/>
    </source>
</evidence>
<dbReference type="Gene3D" id="3.30.450.90">
    <property type="match status" value="1"/>
</dbReference>
<keyword evidence="2" id="KW-0547">Nucleotide-binding</keyword>
<dbReference type="Pfam" id="PF05157">
    <property type="entry name" value="MshEN"/>
    <property type="match status" value="1"/>
</dbReference>
<dbReference type="Pfam" id="PF00437">
    <property type="entry name" value="T2SSE"/>
    <property type="match status" value="1"/>
</dbReference>
<dbReference type="AlphaFoldDB" id="A0A2G9ZAB9"/>
<dbReference type="InterPro" id="IPR037257">
    <property type="entry name" value="T2SS_E_N_sf"/>
</dbReference>
<reference evidence="5 6" key="1">
    <citation type="submission" date="2017-09" db="EMBL/GenBank/DDBJ databases">
        <title>Depth-based differentiation of microbial function through sediment-hosted aquifers and enrichment of novel symbionts in the deep terrestrial subsurface.</title>
        <authorList>
            <person name="Probst A.J."/>
            <person name="Ladd B."/>
            <person name="Jarett J.K."/>
            <person name="Geller-Mcgrath D.E."/>
            <person name="Sieber C.M."/>
            <person name="Emerson J.B."/>
            <person name="Anantharaman K."/>
            <person name="Thomas B.C."/>
            <person name="Malmstrom R."/>
            <person name="Stieglmeier M."/>
            <person name="Klingl A."/>
            <person name="Woyke T."/>
            <person name="Ryan C.M."/>
            <person name="Banfield J.F."/>
        </authorList>
    </citation>
    <scope>NUCLEOTIDE SEQUENCE [LARGE SCALE GENOMIC DNA]</scope>
    <source>
        <strain evidence="5">CG23_combo_of_CG06-09_8_20_14_all_54_14</strain>
    </source>
</reference>
<dbReference type="GO" id="GO:0016887">
    <property type="term" value="F:ATP hydrolysis activity"/>
    <property type="evidence" value="ECO:0007669"/>
    <property type="project" value="TreeGrafter"/>
</dbReference>
<dbReference type="SUPFAM" id="SSF160246">
    <property type="entry name" value="EspE N-terminal domain-like"/>
    <property type="match status" value="1"/>
</dbReference>
<dbReference type="GO" id="GO:0005524">
    <property type="term" value="F:ATP binding"/>
    <property type="evidence" value="ECO:0007669"/>
    <property type="project" value="UniProtKB-KW"/>
</dbReference>
<evidence type="ECO:0000256" key="3">
    <source>
        <dbReference type="ARBA" id="ARBA00022840"/>
    </source>
</evidence>
<accession>A0A2G9ZAB9</accession>
<evidence type="ECO:0000313" key="6">
    <source>
        <dbReference type="Proteomes" id="UP000228812"/>
    </source>
</evidence>
<dbReference type="Gene3D" id="3.40.50.300">
    <property type="entry name" value="P-loop containing nucleotide triphosphate hydrolases"/>
    <property type="match status" value="1"/>
</dbReference>
<dbReference type="SUPFAM" id="SSF52540">
    <property type="entry name" value="P-loop containing nucleoside triphosphate hydrolases"/>
    <property type="match status" value="1"/>
</dbReference>
<dbReference type="Proteomes" id="UP000228812">
    <property type="component" value="Unassembled WGS sequence"/>
</dbReference>
<dbReference type="InterPro" id="IPR007831">
    <property type="entry name" value="T2SS_GspE_N"/>
</dbReference>
<sequence>MSITNEKLRALLVERGYVNKADFESALEEAEKTNTPLERALVERGAISDEHLGKIIAEGINCPFIDLRRVKILDEFLNIIPEVVARSQQAIIFDRAPTGLKLATSNPENYEFIKLLERKTGGPVEVFYATPLEMEEVLRRYRSDLRERVRAVIEDLKTRPQDEEDIVKLVNYFLEYAYDNRASDIHIEPAEKEVGVRFRIDGVLHEVVSFPKHLHEKIVFRIKIMSRLRTDEQAAAQDGRFGYQIGDARFDVRVSVLPVTDGENVVLRLLSERSRRLVLEELGLSGSDLLKVKRAIAKPYGMVLAVGPTGSGKTTTLYGILQVLNKAEVNIMTIEDPVEYDIEHVQQIQVNPKKDLTFATGLRSIVRQDPDIIMVGEIRDNETASIAVNAAMTGHLVLSTMHANDAATTFPRLLEMAIEPFVVASGVNVVVAQRLVRCTCEQCRVSYALTESELEVLKKESHLSTLLKEIGGESDLSKIKLYRGTGKIGNGDVCPMCDGTGYSGRIGIFEVMEMTDELHSLVTQKASAIVIDKKAAELGMTSMMHDGIAKAFQGITTISEVIRVAMG</sequence>
<feature type="domain" description="Bacterial type II secretion system protein E" evidence="4">
    <location>
        <begin position="366"/>
        <end position="380"/>
    </location>
</feature>
<proteinExistence type="inferred from homology"/>